<dbReference type="Pfam" id="PF17765">
    <property type="entry name" value="MLTR_LBD"/>
    <property type="match status" value="1"/>
</dbReference>
<dbReference type="RefSeq" id="WP_123666021.1">
    <property type="nucleotide sequence ID" value="NZ_RJKE01000001.1"/>
</dbReference>
<dbReference type="PANTHER" id="PTHR35010">
    <property type="entry name" value="BLL4672 PROTEIN-RELATED"/>
    <property type="match status" value="1"/>
</dbReference>
<dbReference type="CDD" id="cd00093">
    <property type="entry name" value="HTH_XRE"/>
    <property type="match status" value="1"/>
</dbReference>
<dbReference type="Gene3D" id="1.10.260.40">
    <property type="entry name" value="lambda repressor-like DNA-binding domains"/>
    <property type="match status" value="1"/>
</dbReference>
<dbReference type="Proteomes" id="UP000272400">
    <property type="component" value="Unassembled WGS sequence"/>
</dbReference>
<gene>
    <name evidence="2" type="ORF">EDD29_4213</name>
</gene>
<dbReference type="Gene3D" id="3.30.450.180">
    <property type="match status" value="1"/>
</dbReference>
<protein>
    <submittedName>
        <fullName evidence="2">Helix-turn-helix protein</fullName>
    </submittedName>
</protein>
<proteinExistence type="predicted"/>
<evidence type="ECO:0000259" key="1">
    <source>
        <dbReference type="PROSITE" id="PS50943"/>
    </source>
</evidence>
<evidence type="ECO:0000313" key="2">
    <source>
        <dbReference type="EMBL" id="ROO86638.1"/>
    </source>
</evidence>
<reference evidence="2 3" key="1">
    <citation type="submission" date="2018-11" db="EMBL/GenBank/DDBJ databases">
        <title>Sequencing the genomes of 1000 actinobacteria strains.</title>
        <authorList>
            <person name="Klenk H.-P."/>
        </authorList>
    </citation>
    <scope>NUCLEOTIDE SEQUENCE [LARGE SCALE GENOMIC DNA]</scope>
    <source>
        <strain evidence="2 3">DSM 44254</strain>
    </source>
</reference>
<dbReference type="PROSITE" id="PS50943">
    <property type="entry name" value="HTH_CROC1"/>
    <property type="match status" value="1"/>
</dbReference>
<organism evidence="2 3">
    <name type="scientific">Actinocorallia herbida</name>
    <dbReference type="NCBI Taxonomy" id="58109"/>
    <lineage>
        <taxon>Bacteria</taxon>
        <taxon>Bacillati</taxon>
        <taxon>Actinomycetota</taxon>
        <taxon>Actinomycetes</taxon>
        <taxon>Streptosporangiales</taxon>
        <taxon>Thermomonosporaceae</taxon>
        <taxon>Actinocorallia</taxon>
    </lineage>
</organism>
<name>A0A3N1D0R7_9ACTN</name>
<dbReference type="GO" id="GO:0003677">
    <property type="term" value="F:DNA binding"/>
    <property type="evidence" value="ECO:0007669"/>
    <property type="project" value="InterPro"/>
</dbReference>
<evidence type="ECO:0000313" key="3">
    <source>
        <dbReference type="Proteomes" id="UP000272400"/>
    </source>
</evidence>
<dbReference type="AlphaFoldDB" id="A0A3N1D0R7"/>
<accession>A0A3N1D0R7</accession>
<dbReference type="InterPro" id="IPR010982">
    <property type="entry name" value="Lambda_DNA-bd_dom_sf"/>
</dbReference>
<dbReference type="PANTHER" id="PTHR35010:SF2">
    <property type="entry name" value="BLL4672 PROTEIN"/>
    <property type="match status" value="1"/>
</dbReference>
<sequence>MDRGELARFLRSRREALQPEDVGLPRSRHRRTSGLRREEVAELAAISADYYSRIEQQRGPRPSAQVLGAIADALRLTPEERDHLFRLAGHPVPARVAADPVDAGIMQIFQQLEDSPAQITNQRGEVLAQNRLSRLLLGDQTRHEGFARSFAYRWFTDPAERLLTPAEDRDRHSRTLTAQLLAARTRDPKDAGTAALVDELRDASPEFAALWHDRPVVGPYCPAKHLDHPLVGPLTLNGQTLLDPAHPHRLTVFTPADPDTDSRLALLSVLADETPMIHTRAHAQTTP</sequence>
<dbReference type="SUPFAM" id="SSF47413">
    <property type="entry name" value="lambda repressor-like DNA-binding domains"/>
    <property type="match status" value="1"/>
</dbReference>
<dbReference type="EMBL" id="RJKE01000001">
    <property type="protein sequence ID" value="ROO86638.1"/>
    <property type="molecule type" value="Genomic_DNA"/>
</dbReference>
<feature type="domain" description="HTH cro/C1-type" evidence="1">
    <location>
        <begin position="34"/>
        <end position="81"/>
    </location>
</feature>
<dbReference type="OrthoDB" id="4336585at2"/>
<keyword evidence="3" id="KW-1185">Reference proteome</keyword>
<comment type="caution">
    <text evidence="2">The sequence shown here is derived from an EMBL/GenBank/DDBJ whole genome shotgun (WGS) entry which is preliminary data.</text>
</comment>
<dbReference type="InterPro" id="IPR001387">
    <property type="entry name" value="Cro/C1-type_HTH"/>
</dbReference>
<dbReference type="Pfam" id="PF13560">
    <property type="entry name" value="HTH_31"/>
    <property type="match status" value="1"/>
</dbReference>
<dbReference type="SMART" id="SM00530">
    <property type="entry name" value="HTH_XRE"/>
    <property type="match status" value="1"/>
</dbReference>
<dbReference type="InterPro" id="IPR041413">
    <property type="entry name" value="MLTR_LBD"/>
</dbReference>